<accession>A0A8S0S259</accession>
<evidence type="ECO:0000313" key="2">
    <source>
        <dbReference type="EMBL" id="CAA2986684.1"/>
    </source>
</evidence>
<evidence type="ECO:0000313" key="3">
    <source>
        <dbReference type="Proteomes" id="UP000594638"/>
    </source>
</evidence>
<organism evidence="2 3">
    <name type="scientific">Olea europaea subsp. europaea</name>
    <dbReference type="NCBI Taxonomy" id="158383"/>
    <lineage>
        <taxon>Eukaryota</taxon>
        <taxon>Viridiplantae</taxon>
        <taxon>Streptophyta</taxon>
        <taxon>Embryophyta</taxon>
        <taxon>Tracheophyta</taxon>
        <taxon>Spermatophyta</taxon>
        <taxon>Magnoliopsida</taxon>
        <taxon>eudicotyledons</taxon>
        <taxon>Gunneridae</taxon>
        <taxon>Pentapetalae</taxon>
        <taxon>asterids</taxon>
        <taxon>lamiids</taxon>
        <taxon>Lamiales</taxon>
        <taxon>Oleaceae</taxon>
        <taxon>Oleeae</taxon>
        <taxon>Olea</taxon>
    </lineage>
</organism>
<comment type="caution">
    <text evidence="2">The sequence shown here is derived from an EMBL/GenBank/DDBJ whole genome shotgun (WGS) entry which is preliminary data.</text>
</comment>
<feature type="compositionally biased region" description="Basic and acidic residues" evidence="1">
    <location>
        <begin position="1"/>
        <end position="12"/>
    </location>
</feature>
<dbReference type="InterPro" id="IPR044688">
    <property type="entry name" value="SCI-1-like"/>
</dbReference>
<dbReference type="Proteomes" id="UP000594638">
    <property type="component" value="Unassembled WGS sequence"/>
</dbReference>
<keyword evidence="3" id="KW-1185">Reference proteome</keyword>
<dbReference type="AlphaFoldDB" id="A0A8S0S259"/>
<feature type="compositionally biased region" description="Basic residues" evidence="1">
    <location>
        <begin position="42"/>
        <end position="54"/>
    </location>
</feature>
<dbReference type="OrthoDB" id="2139939at2759"/>
<evidence type="ECO:0000256" key="1">
    <source>
        <dbReference type="SAM" id="MobiDB-lite"/>
    </source>
</evidence>
<feature type="compositionally biased region" description="Basic and acidic residues" evidence="1">
    <location>
        <begin position="55"/>
        <end position="68"/>
    </location>
</feature>
<feature type="region of interest" description="Disordered" evidence="1">
    <location>
        <begin position="1"/>
        <end position="85"/>
    </location>
</feature>
<dbReference type="EMBL" id="CACTIH010003880">
    <property type="protein sequence ID" value="CAA2986684.1"/>
    <property type="molecule type" value="Genomic_DNA"/>
</dbReference>
<sequence>MGSDRKSREAEKKKLKRTSSSSPRDDAKSKRVKIGNADKKEKSNKKHKSHKSSKRHSDKEKKSGEKHKDKDRKHRDHSKLKFQELSNEDYFSKNNEFATWLKEERKMFFSDLSSDSARDLFKEFVVEWNKKELEPRYYDGIAAAPRTSHNWNIKNNQRYGESGRATQSENVEEKGVALIEDGTVAEAIKDMQKVEEPKQSENVEEKAVALDATVAGAIKELE</sequence>
<proteinExistence type="predicted"/>
<dbReference type="PANTHER" id="PTHR34117:SF1">
    <property type="entry name" value="STYLE CELL-CYCLE INHIBITOR 1"/>
    <property type="match status" value="1"/>
</dbReference>
<gene>
    <name evidence="2" type="ORF">OLEA9_A023570</name>
</gene>
<reference evidence="2 3" key="1">
    <citation type="submission" date="2019-12" db="EMBL/GenBank/DDBJ databases">
        <authorList>
            <person name="Alioto T."/>
            <person name="Alioto T."/>
            <person name="Gomez Garrido J."/>
        </authorList>
    </citation>
    <scope>NUCLEOTIDE SEQUENCE [LARGE SCALE GENOMIC DNA]</scope>
</reference>
<dbReference type="Gramene" id="OE9A023570T1">
    <property type="protein sequence ID" value="OE9A023570C1"/>
    <property type="gene ID" value="OE9A023570"/>
</dbReference>
<dbReference type="PANTHER" id="PTHR34117">
    <property type="entry name" value="STYLE CELL-CYCLE INHIBITOR 1"/>
    <property type="match status" value="1"/>
</dbReference>
<feature type="compositionally biased region" description="Basic residues" evidence="1">
    <location>
        <begin position="69"/>
        <end position="80"/>
    </location>
</feature>
<name>A0A8S0S259_OLEEU</name>
<protein>
    <submittedName>
        <fullName evidence="2">Uncharacterized protein</fullName>
    </submittedName>
</protein>